<comment type="caution">
    <text evidence="6">The sequence shown here is derived from an EMBL/GenBank/DDBJ whole genome shotgun (WGS) entry which is preliminary data.</text>
</comment>
<evidence type="ECO:0000256" key="1">
    <source>
        <dbReference type="ARBA" id="ARBA00004123"/>
    </source>
</evidence>
<dbReference type="STRING" id="4615.A0A199UTH7"/>
<feature type="compositionally biased region" description="Low complexity" evidence="5">
    <location>
        <begin position="79"/>
        <end position="93"/>
    </location>
</feature>
<evidence type="ECO:0000256" key="3">
    <source>
        <dbReference type="ARBA" id="ARBA00023163"/>
    </source>
</evidence>
<keyword evidence="6" id="KW-0396">Initiation factor</keyword>
<dbReference type="AlphaFoldDB" id="A0A199UTH7"/>
<dbReference type="PANTHER" id="PTHR48068">
    <property type="entry name" value="TAF9 RNA POLYMERASE II, TATA BOX-BINDING PROTEIN (TBP)-ASSOCIATED FACTOR"/>
    <property type="match status" value="1"/>
</dbReference>
<dbReference type="GO" id="GO:0000124">
    <property type="term" value="C:SAGA complex"/>
    <property type="evidence" value="ECO:0007669"/>
    <property type="project" value="TreeGrafter"/>
</dbReference>
<dbReference type="GO" id="GO:0003713">
    <property type="term" value="F:transcription coactivator activity"/>
    <property type="evidence" value="ECO:0007669"/>
    <property type="project" value="TreeGrafter"/>
</dbReference>
<dbReference type="Proteomes" id="UP000092600">
    <property type="component" value="Unassembled WGS sequence"/>
</dbReference>
<accession>A0A199UTH7</accession>
<keyword evidence="6" id="KW-0648">Protein biosynthesis</keyword>
<evidence type="ECO:0000313" key="7">
    <source>
        <dbReference type="Proteomes" id="UP000092600"/>
    </source>
</evidence>
<dbReference type="EMBL" id="LSRQ01005113">
    <property type="protein sequence ID" value="OAY68093.1"/>
    <property type="molecule type" value="Genomic_DNA"/>
</dbReference>
<evidence type="ECO:0000256" key="2">
    <source>
        <dbReference type="ARBA" id="ARBA00023015"/>
    </source>
</evidence>
<dbReference type="GO" id="GO:0016251">
    <property type="term" value="F:RNA polymerase II general transcription initiation factor activity"/>
    <property type="evidence" value="ECO:0007669"/>
    <property type="project" value="TreeGrafter"/>
</dbReference>
<dbReference type="GO" id="GO:0051123">
    <property type="term" value="P:RNA polymerase II preinitiation complex assembly"/>
    <property type="evidence" value="ECO:0007669"/>
    <property type="project" value="TreeGrafter"/>
</dbReference>
<proteinExistence type="predicted"/>
<dbReference type="InterPro" id="IPR003162">
    <property type="entry name" value="TFIID-31"/>
</dbReference>
<keyword evidence="3" id="KW-0804">Transcription</keyword>
<feature type="compositionally biased region" description="Acidic residues" evidence="5">
    <location>
        <begin position="68"/>
        <end position="77"/>
    </location>
</feature>
<dbReference type="GO" id="GO:0005669">
    <property type="term" value="C:transcription factor TFIID complex"/>
    <property type="evidence" value="ECO:0007669"/>
    <property type="project" value="TreeGrafter"/>
</dbReference>
<sequence>MKILISTAYELNIGLDKLLLELARTRNKIPLPKSIAPTGSIPLPPEQDTLTSPNYQLLIPRRQPPQVEETEEEEEDGSNQNPNLNPNPNPNTNRSHMQEQRGSGTEQQIQQQTPQRSVRGGRGITGTNSTTSPMLSFWYGSFTDSQFSRGLNSPFTAMACTSRFVLSPPIRSNKSINVEFGGNSCTDI</sequence>
<feature type="region of interest" description="Disordered" evidence="5">
    <location>
        <begin position="31"/>
        <end position="133"/>
    </location>
</feature>
<evidence type="ECO:0000256" key="5">
    <source>
        <dbReference type="SAM" id="MobiDB-lite"/>
    </source>
</evidence>
<evidence type="ECO:0000313" key="6">
    <source>
        <dbReference type="EMBL" id="OAY68093.1"/>
    </source>
</evidence>
<feature type="compositionally biased region" description="Low complexity" evidence="5">
    <location>
        <begin position="100"/>
        <end position="117"/>
    </location>
</feature>
<reference evidence="6 7" key="1">
    <citation type="journal article" date="2016" name="DNA Res.">
        <title>The draft genome of MD-2 pineapple using hybrid error correction of long reads.</title>
        <authorList>
            <person name="Redwan R.M."/>
            <person name="Saidin A."/>
            <person name="Kumar S.V."/>
        </authorList>
    </citation>
    <scope>NUCLEOTIDE SEQUENCE [LARGE SCALE GENOMIC DNA]</scope>
    <source>
        <strain evidence="7">cv. MD2</strain>
        <tissue evidence="6">Leaf</tissue>
    </source>
</reference>
<protein>
    <submittedName>
        <fullName evidence="6">Transcription initiation factor TFIID subunit 9</fullName>
    </submittedName>
</protein>
<dbReference type="GO" id="GO:0003743">
    <property type="term" value="F:translation initiation factor activity"/>
    <property type="evidence" value="ECO:0007669"/>
    <property type="project" value="UniProtKB-KW"/>
</dbReference>
<keyword evidence="4" id="KW-0539">Nucleus</keyword>
<evidence type="ECO:0000256" key="4">
    <source>
        <dbReference type="ARBA" id="ARBA00023242"/>
    </source>
</evidence>
<name>A0A199UTH7_ANACO</name>
<keyword evidence="2" id="KW-0805">Transcription regulation</keyword>
<dbReference type="InterPro" id="IPR051431">
    <property type="entry name" value="TFIID_subunit_9"/>
</dbReference>
<dbReference type="PANTHER" id="PTHR48068:SF4">
    <property type="entry name" value="TATA-BOX BINDING PROTEIN ASSOCIATED FACTOR 9"/>
    <property type="match status" value="1"/>
</dbReference>
<gene>
    <name evidence="6" type="ORF">ACMD2_25058</name>
</gene>
<comment type="subcellular location">
    <subcellularLocation>
        <location evidence="1">Nucleus</location>
    </subcellularLocation>
</comment>
<organism evidence="6 7">
    <name type="scientific">Ananas comosus</name>
    <name type="common">Pineapple</name>
    <name type="synonym">Ananas ananas</name>
    <dbReference type="NCBI Taxonomy" id="4615"/>
    <lineage>
        <taxon>Eukaryota</taxon>
        <taxon>Viridiplantae</taxon>
        <taxon>Streptophyta</taxon>
        <taxon>Embryophyta</taxon>
        <taxon>Tracheophyta</taxon>
        <taxon>Spermatophyta</taxon>
        <taxon>Magnoliopsida</taxon>
        <taxon>Liliopsida</taxon>
        <taxon>Poales</taxon>
        <taxon>Bromeliaceae</taxon>
        <taxon>Bromelioideae</taxon>
        <taxon>Ananas</taxon>
    </lineage>
</organism>
<dbReference type="Pfam" id="PF02291">
    <property type="entry name" value="TFIID-31kDa"/>
    <property type="match status" value="1"/>
</dbReference>